<dbReference type="KEGG" id="fam:OYT1_ch1575"/>
<dbReference type="GO" id="GO:0003676">
    <property type="term" value="F:nucleic acid binding"/>
    <property type="evidence" value="ECO:0007669"/>
    <property type="project" value="InterPro"/>
</dbReference>
<proteinExistence type="predicted"/>
<feature type="domain" description="Methyltransferase small" evidence="3">
    <location>
        <begin position="93"/>
        <end position="210"/>
    </location>
</feature>
<dbReference type="EMBL" id="AP018738">
    <property type="protein sequence ID" value="BBE51122.1"/>
    <property type="molecule type" value="Genomic_DNA"/>
</dbReference>
<reference evidence="4 5" key="1">
    <citation type="submission" date="2018-06" db="EMBL/GenBank/DDBJ databases">
        <title>OYT1 Genome Sequencing.</title>
        <authorList>
            <person name="Kato S."/>
            <person name="Itoh T."/>
            <person name="Ohkuma M."/>
        </authorList>
    </citation>
    <scope>NUCLEOTIDE SEQUENCE [LARGE SCALE GENOMIC DNA]</scope>
    <source>
        <strain evidence="4 5">OYT1</strain>
    </source>
</reference>
<dbReference type="InterPro" id="IPR007848">
    <property type="entry name" value="Small_mtfrase_dom"/>
</dbReference>
<gene>
    <name evidence="4" type="ORF">OYT1_ch1575</name>
</gene>
<dbReference type="InterPro" id="IPR029063">
    <property type="entry name" value="SAM-dependent_MTases_sf"/>
</dbReference>
<sequence length="247" mass="27089">MRVDDVLAVLSRAETNGHALVLTGQLDRRMYERTNKVLEAAGGKWNRKAKAHLFDNEAATRVDQIILSGEVDVPKDEFNFFPSPPAVVERLMELADVSHGMRVLEPSAGKGAIAFACADAGARVDCYELMEENFVALAGDVRLGSVRHMDFLAQVPEASYDRVVMNPPFAKQADIRHVLHALRFLKLGGLLVSVMAASVAFRDNKLTADFRELIRQRGGDIEALPEGAFKASGTMVRSVIVTIPNDE</sequence>
<keyword evidence="2" id="KW-0949">S-adenosyl-L-methionine</keyword>
<dbReference type="PROSITE" id="PS00092">
    <property type="entry name" value="N6_MTASE"/>
    <property type="match status" value="1"/>
</dbReference>
<dbReference type="STRING" id="1188319.OYT1_02425"/>
<evidence type="ECO:0000313" key="4">
    <source>
        <dbReference type="EMBL" id="BBE51122.1"/>
    </source>
</evidence>
<dbReference type="SUPFAM" id="SSF53335">
    <property type="entry name" value="S-adenosyl-L-methionine-dependent methyltransferases"/>
    <property type="match status" value="1"/>
</dbReference>
<organism evidence="4 5">
    <name type="scientific">Ferriphaselus amnicola</name>
    <dbReference type="NCBI Taxonomy" id="1188319"/>
    <lineage>
        <taxon>Bacteria</taxon>
        <taxon>Pseudomonadati</taxon>
        <taxon>Pseudomonadota</taxon>
        <taxon>Betaproteobacteria</taxon>
        <taxon>Nitrosomonadales</taxon>
        <taxon>Gallionellaceae</taxon>
        <taxon>Ferriphaselus</taxon>
    </lineage>
</organism>
<name>A0A2Z6GCK8_9PROT</name>
<evidence type="ECO:0000256" key="1">
    <source>
        <dbReference type="ARBA" id="ARBA00022603"/>
    </source>
</evidence>
<accession>A0A2Z6GCK8</accession>
<evidence type="ECO:0000313" key="5">
    <source>
        <dbReference type="Proteomes" id="UP000033070"/>
    </source>
</evidence>
<evidence type="ECO:0000259" key="3">
    <source>
        <dbReference type="Pfam" id="PF05175"/>
    </source>
</evidence>
<dbReference type="Gene3D" id="3.40.50.150">
    <property type="entry name" value="Vaccinia Virus protein VP39"/>
    <property type="match status" value="1"/>
</dbReference>
<dbReference type="GO" id="GO:0032259">
    <property type="term" value="P:methylation"/>
    <property type="evidence" value="ECO:0007669"/>
    <property type="project" value="UniProtKB-KW"/>
</dbReference>
<protein>
    <submittedName>
        <fullName evidence="4">Type 11 methyltransferase</fullName>
    </submittedName>
</protein>
<dbReference type="GO" id="GO:0008170">
    <property type="term" value="F:N-methyltransferase activity"/>
    <property type="evidence" value="ECO:0007669"/>
    <property type="project" value="UniProtKB-ARBA"/>
</dbReference>
<dbReference type="Pfam" id="PF05175">
    <property type="entry name" value="MTS"/>
    <property type="match status" value="1"/>
</dbReference>
<dbReference type="InterPro" id="IPR002052">
    <property type="entry name" value="DNA_methylase_N6_adenine_CS"/>
</dbReference>
<dbReference type="AlphaFoldDB" id="A0A2Z6GCK8"/>
<dbReference type="PRINTS" id="PR00507">
    <property type="entry name" value="N12N6MTFRASE"/>
</dbReference>
<dbReference type="OrthoDB" id="32195at2"/>
<keyword evidence="5" id="KW-1185">Reference proteome</keyword>
<dbReference type="CDD" id="cd02440">
    <property type="entry name" value="AdoMet_MTases"/>
    <property type="match status" value="1"/>
</dbReference>
<dbReference type="GO" id="GO:0008757">
    <property type="term" value="F:S-adenosylmethionine-dependent methyltransferase activity"/>
    <property type="evidence" value="ECO:0007669"/>
    <property type="project" value="UniProtKB-ARBA"/>
</dbReference>
<dbReference type="RefSeq" id="WP_062627530.1">
    <property type="nucleotide sequence ID" value="NZ_AP018738.1"/>
</dbReference>
<evidence type="ECO:0000256" key="2">
    <source>
        <dbReference type="ARBA" id="ARBA00022691"/>
    </source>
</evidence>
<keyword evidence="4" id="KW-0808">Transferase</keyword>
<dbReference type="Proteomes" id="UP000033070">
    <property type="component" value="Chromosome"/>
</dbReference>
<keyword evidence="1 4" id="KW-0489">Methyltransferase</keyword>